<evidence type="ECO:0000256" key="7">
    <source>
        <dbReference type="SAM" id="Phobius"/>
    </source>
</evidence>
<dbReference type="Pfam" id="PF02518">
    <property type="entry name" value="HATPase_c"/>
    <property type="match status" value="1"/>
</dbReference>
<organism evidence="9 10">
    <name type="scientific">Nocardiopsis alba</name>
    <dbReference type="NCBI Taxonomy" id="53437"/>
    <lineage>
        <taxon>Bacteria</taxon>
        <taxon>Bacillati</taxon>
        <taxon>Actinomycetota</taxon>
        <taxon>Actinomycetes</taxon>
        <taxon>Streptosporangiales</taxon>
        <taxon>Nocardiopsidaceae</taxon>
        <taxon>Nocardiopsis</taxon>
    </lineage>
</organism>
<keyword evidence="7" id="KW-0812">Transmembrane</keyword>
<evidence type="ECO:0000313" key="10">
    <source>
        <dbReference type="Proteomes" id="UP000467124"/>
    </source>
</evidence>
<evidence type="ECO:0000256" key="1">
    <source>
        <dbReference type="ARBA" id="ARBA00000085"/>
    </source>
</evidence>
<evidence type="ECO:0000259" key="8">
    <source>
        <dbReference type="SMART" id="SM00387"/>
    </source>
</evidence>
<keyword evidence="5 9" id="KW-0418">Kinase</keyword>
<evidence type="ECO:0000313" key="9">
    <source>
        <dbReference type="EMBL" id="MYR31383.1"/>
    </source>
</evidence>
<accession>A0A7K2IN41</accession>
<comment type="catalytic activity">
    <reaction evidence="1">
        <text>ATP + protein L-histidine = ADP + protein N-phospho-L-histidine.</text>
        <dbReference type="EC" id="2.7.13.3"/>
    </reaction>
</comment>
<dbReference type="GO" id="GO:0005886">
    <property type="term" value="C:plasma membrane"/>
    <property type="evidence" value="ECO:0007669"/>
    <property type="project" value="TreeGrafter"/>
</dbReference>
<keyword evidence="3" id="KW-0597">Phosphoprotein</keyword>
<dbReference type="GO" id="GO:0000160">
    <property type="term" value="P:phosphorelay signal transduction system"/>
    <property type="evidence" value="ECO:0007669"/>
    <property type="project" value="TreeGrafter"/>
</dbReference>
<keyword evidence="7" id="KW-0472">Membrane</keyword>
<keyword evidence="4" id="KW-0808">Transferase</keyword>
<dbReference type="InterPro" id="IPR003594">
    <property type="entry name" value="HATPase_dom"/>
</dbReference>
<evidence type="ECO:0000256" key="3">
    <source>
        <dbReference type="ARBA" id="ARBA00022553"/>
    </source>
</evidence>
<dbReference type="SMART" id="SM00387">
    <property type="entry name" value="HATPase_c"/>
    <property type="match status" value="1"/>
</dbReference>
<feature type="transmembrane region" description="Helical" evidence="7">
    <location>
        <begin position="20"/>
        <end position="37"/>
    </location>
</feature>
<feature type="compositionally biased region" description="Low complexity" evidence="6">
    <location>
        <begin position="475"/>
        <end position="484"/>
    </location>
</feature>
<feature type="transmembrane region" description="Helical" evidence="7">
    <location>
        <begin position="49"/>
        <end position="68"/>
    </location>
</feature>
<evidence type="ECO:0000256" key="2">
    <source>
        <dbReference type="ARBA" id="ARBA00012438"/>
    </source>
</evidence>
<keyword evidence="7" id="KW-1133">Transmembrane helix</keyword>
<evidence type="ECO:0000256" key="4">
    <source>
        <dbReference type="ARBA" id="ARBA00022679"/>
    </source>
</evidence>
<dbReference type="Gene3D" id="3.30.565.10">
    <property type="entry name" value="Histidine kinase-like ATPase, C-terminal domain"/>
    <property type="match status" value="1"/>
</dbReference>
<evidence type="ECO:0000256" key="5">
    <source>
        <dbReference type="ARBA" id="ARBA00022777"/>
    </source>
</evidence>
<protein>
    <recommendedName>
        <fullName evidence="2">histidine kinase</fullName>
        <ecNumber evidence="2">2.7.13.3</ecNumber>
    </recommendedName>
</protein>
<dbReference type="SUPFAM" id="SSF55874">
    <property type="entry name" value="ATPase domain of HSP90 chaperone/DNA topoisomerase II/histidine kinase"/>
    <property type="match status" value="1"/>
</dbReference>
<sequence>MTAHLSDRKRPLPSPGQQALVALLVASAVIVPAWSWTVSESPDPARPAVGLFGGVAALLLCVAVAVAVHQVAIARNAREHAARVGAGARLLEEEAGRVVDVLLPALSHAVSEGRAVHDVLGEHARPTHPAIDRLSHAVTTRIAGAERRSAEERDTAERIEEQVASLADLDLPLMLLRIRQDRPLAEETLSREFRRVDPVVERLRRRVLGELLAADRRRDTAMLSAADAGARLQAHLTTLLAQLRGLEERYGDRADVFTDLLEVDHNVSRTGRLADGLVVLAGGRSGRRWTRPIEMESILRGAMGRITAYRRVRLHHTGTTAVVGHAAEGVMQALAEVMDNAACFSAHDTDVHVYAQEEDTGVSITVEDSGPGIRHRERRHIESLLAEPRDLSTLPGSRTGLAVVGRLAAAYGLKVSLRPSARGGLGVVMLIPPALLTDVGPRPEAAPAEETFEGEDVGARTHEVAREMSGGGARLGAPAGARPGIEPQDEDIRPSMPWGNGTGLSRGRALAEEVWEHPDRLHPGSDPSPLGDHETAPPW</sequence>
<name>A0A7K2IN41_9ACTN</name>
<dbReference type="PANTHER" id="PTHR45436:SF5">
    <property type="entry name" value="SENSOR HISTIDINE KINASE TRCS"/>
    <property type="match status" value="1"/>
</dbReference>
<dbReference type="InterPro" id="IPR050428">
    <property type="entry name" value="TCS_sensor_his_kinase"/>
</dbReference>
<gene>
    <name evidence="9" type="ORF">GTW20_03660</name>
</gene>
<dbReference type="EMBL" id="WWHY01000001">
    <property type="protein sequence ID" value="MYR31383.1"/>
    <property type="molecule type" value="Genomic_DNA"/>
</dbReference>
<feature type="region of interest" description="Disordered" evidence="6">
    <location>
        <begin position="470"/>
        <end position="539"/>
    </location>
</feature>
<comment type="caution">
    <text evidence="9">The sequence shown here is derived from an EMBL/GenBank/DDBJ whole genome shotgun (WGS) entry which is preliminary data.</text>
</comment>
<feature type="domain" description="Histidine kinase/HSP90-like ATPase" evidence="8">
    <location>
        <begin position="325"/>
        <end position="436"/>
    </location>
</feature>
<dbReference type="GO" id="GO:0004673">
    <property type="term" value="F:protein histidine kinase activity"/>
    <property type="evidence" value="ECO:0007669"/>
    <property type="project" value="UniProtKB-EC"/>
</dbReference>
<reference evidence="9 10" key="1">
    <citation type="journal article" date="2019" name="Nat. Commun.">
        <title>The antimicrobial potential of Streptomyces from insect microbiomes.</title>
        <authorList>
            <person name="Chevrette M.G."/>
            <person name="Carlson C.M."/>
            <person name="Ortega H.E."/>
            <person name="Thomas C."/>
            <person name="Ananiev G.E."/>
            <person name="Barns K.J."/>
            <person name="Book A.J."/>
            <person name="Cagnazzo J."/>
            <person name="Carlos C."/>
            <person name="Flanigan W."/>
            <person name="Grubbs K.J."/>
            <person name="Horn H.A."/>
            <person name="Hoffmann F.M."/>
            <person name="Klassen J.L."/>
            <person name="Knack J.J."/>
            <person name="Lewin G.R."/>
            <person name="McDonald B.R."/>
            <person name="Muller L."/>
            <person name="Melo W.G.P."/>
            <person name="Pinto-Tomas A.A."/>
            <person name="Schmitz A."/>
            <person name="Wendt-Pienkowski E."/>
            <person name="Wildman S."/>
            <person name="Zhao M."/>
            <person name="Zhang F."/>
            <person name="Bugni T.S."/>
            <person name="Andes D.R."/>
            <person name="Pupo M.T."/>
            <person name="Currie C.R."/>
        </authorList>
    </citation>
    <scope>NUCLEOTIDE SEQUENCE [LARGE SCALE GENOMIC DNA]</scope>
    <source>
        <strain evidence="9 10">SID5840</strain>
    </source>
</reference>
<dbReference type="InterPro" id="IPR036890">
    <property type="entry name" value="HATPase_C_sf"/>
</dbReference>
<feature type="compositionally biased region" description="Basic and acidic residues" evidence="6">
    <location>
        <begin position="509"/>
        <end position="523"/>
    </location>
</feature>
<proteinExistence type="predicted"/>
<dbReference type="EC" id="2.7.13.3" evidence="2"/>
<dbReference type="AlphaFoldDB" id="A0A7K2IN41"/>
<dbReference type="CDD" id="cd00075">
    <property type="entry name" value="HATPase"/>
    <property type="match status" value="1"/>
</dbReference>
<dbReference type="RefSeq" id="WP_161110237.1">
    <property type="nucleotide sequence ID" value="NZ_WWHY01000001.1"/>
</dbReference>
<dbReference type="Proteomes" id="UP000467124">
    <property type="component" value="Unassembled WGS sequence"/>
</dbReference>
<dbReference type="PANTHER" id="PTHR45436">
    <property type="entry name" value="SENSOR HISTIDINE KINASE YKOH"/>
    <property type="match status" value="1"/>
</dbReference>
<evidence type="ECO:0000256" key="6">
    <source>
        <dbReference type="SAM" id="MobiDB-lite"/>
    </source>
</evidence>